<dbReference type="RefSeq" id="XP_023467450.1">
    <property type="nucleotide sequence ID" value="XM_023612899.1"/>
</dbReference>
<proteinExistence type="predicted"/>
<name>A0A2G4SYA4_RHIZD</name>
<evidence type="ECO:0000313" key="2">
    <source>
        <dbReference type="Proteomes" id="UP000242254"/>
    </source>
</evidence>
<dbReference type="GeneID" id="35443888"/>
<reference evidence="1 2" key="1">
    <citation type="journal article" date="2016" name="Proc. Natl. Acad. Sci. U.S.A.">
        <title>Lipid metabolic changes in an early divergent fungus govern the establishment of a mutualistic symbiosis with endobacteria.</title>
        <authorList>
            <person name="Lastovetsky O.A."/>
            <person name="Gaspar M.L."/>
            <person name="Mondo S.J."/>
            <person name="LaButti K.M."/>
            <person name="Sandor L."/>
            <person name="Grigoriev I.V."/>
            <person name="Henry S.A."/>
            <person name="Pawlowska T.E."/>
        </authorList>
    </citation>
    <scope>NUCLEOTIDE SEQUENCE [LARGE SCALE GENOMIC DNA]</scope>
    <source>
        <strain evidence="1 2">ATCC 52813</strain>
    </source>
</reference>
<gene>
    <name evidence="1" type="ORF">RHIMIDRAFT_280338</name>
</gene>
<dbReference type="AlphaFoldDB" id="A0A2G4SYA4"/>
<accession>A0A2G4SYA4</accession>
<keyword evidence="2" id="KW-1185">Reference proteome</keyword>
<organism evidence="1 2">
    <name type="scientific">Rhizopus microsporus ATCC 52813</name>
    <dbReference type="NCBI Taxonomy" id="1340429"/>
    <lineage>
        <taxon>Eukaryota</taxon>
        <taxon>Fungi</taxon>
        <taxon>Fungi incertae sedis</taxon>
        <taxon>Mucoromycota</taxon>
        <taxon>Mucoromycotina</taxon>
        <taxon>Mucoromycetes</taxon>
        <taxon>Mucorales</taxon>
        <taxon>Mucorineae</taxon>
        <taxon>Rhizopodaceae</taxon>
        <taxon>Rhizopus</taxon>
    </lineage>
</organism>
<evidence type="ECO:0000313" key="1">
    <source>
        <dbReference type="EMBL" id="PHZ13742.1"/>
    </source>
</evidence>
<dbReference type="Proteomes" id="UP000242254">
    <property type="component" value="Unassembled WGS sequence"/>
</dbReference>
<protein>
    <submittedName>
        <fullName evidence="1">Uncharacterized protein</fullName>
    </submittedName>
</protein>
<sequence length="82" mass="9665">MFLEKSIRFSKKVDDFGFFDVCYETDPKKPVLFLLARVHFEPFIFKVYKSSSNQALRGECNAIGSNFVKQLLYMFRILVKID</sequence>
<dbReference type="EMBL" id="KZ303847">
    <property type="protein sequence ID" value="PHZ13742.1"/>
    <property type="molecule type" value="Genomic_DNA"/>
</dbReference>